<evidence type="ECO:0000313" key="2">
    <source>
        <dbReference type="EMBL" id="KAK4482183.1"/>
    </source>
</evidence>
<comment type="similarity">
    <text evidence="1">Belongs to the glycosyl hydrolase 1 family.</text>
</comment>
<keyword evidence="3" id="KW-1185">Reference proteome</keyword>
<proteinExistence type="inferred from homology"/>
<accession>A0ABR0D0R6</accession>
<reference evidence="2 3" key="1">
    <citation type="journal article" date="2023" name="bioRxiv">
        <title>Genome report: Whole genome sequence and annotation of Penstemon davidsonii.</title>
        <authorList>
            <person name="Ostevik K.L."/>
            <person name="Alabady M."/>
            <person name="Zhang M."/>
            <person name="Rausher M.D."/>
        </authorList>
    </citation>
    <scope>NUCLEOTIDE SEQUENCE [LARGE SCALE GENOMIC DNA]</scope>
    <source>
        <strain evidence="2">DNT005</strain>
        <tissue evidence="2">Whole leaf</tissue>
    </source>
</reference>
<comment type="caution">
    <text evidence="2">The sequence shown here is derived from an EMBL/GenBank/DDBJ whole genome shotgun (WGS) entry which is preliminary data.</text>
</comment>
<evidence type="ECO:0000313" key="3">
    <source>
        <dbReference type="Proteomes" id="UP001291926"/>
    </source>
</evidence>
<dbReference type="SUPFAM" id="SSF51445">
    <property type="entry name" value="(Trans)glycosidases"/>
    <property type="match status" value="2"/>
</dbReference>
<dbReference type="Gene3D" id="3.20.20.80">
    <property type="entry name" value="Glycosidases"/>
    <property type="match status" value="2"/>
</dbReference>
<dbReference type="PANTHER" id="PTHR10353:SF29">
    <property type="entry name" value="BETA-GLUCOSIDASE 11"/>
    <property type="match status" value="1"/>
</dbReference>
<protein>
    <recommendedName>
        <fullName evidence="4">Beta-glucosidase</fullName>
    </recommendedName>
</protein>
<dbReference type="InterPro" id="IPR001360">
    <property type="entry name" value="Glyco_hydro_1"/>
</dbReference>
<gene>
    <name evidence="2" type="ORF">RD792_009324</name>
</gene>
<dbReference type="Pfam" id="PF00232">
    <property type="entry name" value="Glyco_hydro_1"/>
    <property type="match status" value="3"/>
</dbReference>
<organism evidence="2 3">
    <name type="scientific">Penstemon davidsonii</name>
    <dbReference type="NCBI Taxonomy" id="160366"/>
    <lineage>
        <taxon>Eukaryota</taxon>
        <taxon>Viridiplantae</taxon>
        <taxon>Streptophyta</taxon>
        <taxon>Embryophyta</taxon>
        <taxon>Tracheophyta</taxon>
        <taxon>Spermatophyta</taxon>
        <taxon>Magnoliopsida</taxon>
        <taxon>eudicotyledons</taxon>
        <taxon>Gunneridae</taxon>
        <taxon>Pentapetalae</taxon>
        <taxon>asterids</taxon>
        <taxon>lamiids</taxon>
        <taxon>Lamiales</taxon>
        <taxon>Plantaginaceae</taxon>
        <taxon>Cheloneae</taxon>
        <taxon>Penstemon</taxon>
    </lineage>
</organism>
<dbReference type="PRINTS" id="PR00131">
    <property type="entry name" value="GLHYDRLASE1"/>
</dbReference>
<dbReference type="Proteomes" id="UP001291926">
    <property type="component" value="Unassembled WGS sequence"/>
</dbReference>
<dbReference type="PANTHER" id="PTHR10353">
    <property type="entry name" value="GLYCOSYL HYDROLASE"/>
    <property type="match status" value="1"/>
</dbReference>
<evidence type="ECO:0000256" key="1">
    <source>
        <dbReference type="ARBA" id="ARBA00010838"/>
    </source>
</evidence>
<dbReference type="EMBL" id="JAYDYQ010002534">
    <property type="protein sequence ID" value="KAK4482183.1"/>
    <property type="molecule type" value="Genomic_DNA"/>
</dbReference>
<name>A0ABR0D0R6_9LAMI</name>
<dbReference type="InterPro" id="IPR017853">
    <property type="entry name" value="GH"/>
</dbReference>
<evidence type="ECO:0008006" key="4">
    <source>
        <dbReference type="Google" id="ProtNLM"/>
    </source>
</evidence>
<sequence length="875" mass="99788">MDWFSVCQRRFCILGGTAGKCGWFPELQEYEMGYSDFLSVIYFALLACTAADHYTRADFPADFVFGSATSAYQGDVKLMSEIGLEALRFSISWSRLIPNGRGPVNPKGLQYYNNLIDELINHGIQPHVTLYHVDLPQVLEDEYGGWLSRKIVKDFRAYADVCFREFGDRVLYWTTVNEANAVAAAGYEEGLIPPGHFPPFNVSSWNQTYIVGHNILLAHSATANLYKNKYKATQKGYVGFSINAWWSVPHTNTREDIIATQRANDFYIGWLINPLFFGDYPEIVKKNAQTRIPAFTEYESKQVKGSVDFIGVNHYYTVSIMDRPITADIITRDFDADKALWLIYDQGQPAPDEYAVMPSGLYGVLEYLKQTYGNPPIYIQENGQKTRRNGTLMDTSRVEYIHAYIGSMLDAMRNGSNTKGYFVWTFLDCLELLYGYESSFGLYYVDLDDKELKSVRGRRLIKEFRGKLQLACTAADHYTRADFPADFVFGSATSAYQGDVKLMSETGLEALRFSISWSRLIPNGRGPANPKGLQYYNNLIDELINHGIQPHVTLYHIDLPQVLEDEYGGWLSRKIVKDFRAYADVCFREFGDRVLYWTTVNEANAVAAAGYEDGLIPPGHFPPFNVDSWNQTYIVGHNILLAHSATAKLYKNKYKATQKGYVGFSINAWWLVPHTNTREDIIATQRANDFYIGWLINPLFFGDYPETVKNNAQTRIPAFTKYESKQVKGSVDFIGVNHYCTVSVKNRPITTDITTKGYDADKALWLICQRTRRNGTLMDTSRVEYIHAYIGSMLDAMRNGSNTKGYFVWTFLDCLELLYGYESSFGLYYVDLDDKELKRYQKLSGKWYSNFFKGGNVISEPSKNAPFHLRSGFSQ</sequence>